<organism evidence="9 10">
    <name type="scientific">Tulasnella calospora MUT 4182</name>
    <dbReference type="NCBI Taxonomy" id="1051891"/>
    <lineage>
        <taxon>Eukaryota</taxon>
        <taxon>Fungi</taxon>
        <taxon>Dikarya</taxon>
        <taxon>Basidiomycota</taxon>
        <taxon>Agaricomycotina</taxon>
        <taxon>Agaricomycetes</taxon>
        <taxon>Cantharellales</taxon>
        <taxon>Tulasnellaceae</taxon>
        <taxon>Tulasnella</taxon>
    </lineage>
</organism>
<dbReference type="STRING" id="1051891.A0A0C3MLU4"/>
<reference evidence="10" key="2">
    <citation type="submission" date="2015-01" db="EMBL/GenBank/DDBJ databases">
        <title>Evolutionary Origins and Diversification of the Mycorrhizal Mutualists.</title>
        <authorList>
            <consortium name="DOE Joint Genome Institute"/>
            <consortium name="Mycorrhizal Genomics Consortium"/>
            <person name="Kohler A."/>
            <person name="Kuo A."/>
            <person name="Nagy L.G."/>
            <person name="Floudas D."/>
            <person name="Copeland A."/>
            <person name="Barry K.W."/>
            <person name="Cichocki N."/>
            <person name="Veneault-Fourrey C."/>
            <person name="LaButti K."/>
            <person name="Lindquist E.A."/>
            <person name="Lipzen A."/>
            <person name="Lundell T."/>
            <person name="Morin E."/>
            <person name="Murat C."/>
            <person name="Riley R."/>
            <person name="Ohm R."/>
            <person name="Sun H."/>
            <person name="Tunlid A."/>
            <person name="Henrissat B."/>
            <person name="Grigoriev I.V."/>
            <person name="Hibbett D.S."/>
            <person name="Martin F."/>
        </authorList>
    </citation>
    <scope>NUCLEOTIDE SEQUENCE [LARGE SCALE GENOMIC DNA]</scope>
    <source>
        <strain evidence="10">MUT 4182</strain>
    </source>
</reference>
<feature type="compositionally biased region" description="Low complexity" evidence="6">
    <location>
        <begin position="288"/>
        <end position="299"/>
    </location>
</feature>
<evidence type="ECO:0000313" key="9">
    <source>
        <dbReference type="EMBL" id="KIO34667.1"/>
    </source>
</evidence>
<feature type="region of interest" description="Disordered" evidence="6">
    <location>
        <begin position="574"/>
        <end position="645"/>
    </location>
</feature>
<keyword evidence="2" id="KW-0479">Metal-binding</keyword>
<dbReference type="HOGENOM" id="CLU_024082_0_0_1"/>
<feature type="compositionally biased region" description="Basic and acidic residues" evidence="6">
    <location>
        <begin position="231"/>
        <end position="241"/>
    </location>
</feature>
<accession>A0A0C3MLU4</accession>
<dbReference type="PANTHER" id="PTHR15835">
    <property type="entry name" value="NUCLEAR-INTERACTING PARTNER OF ALK"/>
    <property type="match status" value="1"/>
</dbReference>
<feature type="region of interest" description="Disordered" evidence="6">
    <location>
        <begin position="1"/>
        <end position="43"/>
    </location>
</feature>
<evidence type="ECO:0000256" key="4">
    <source>
        <dbReference type="ARBA" id="ARBA00022833"/>
    </source>
</evidence>
<dbReference type="InterPro" id="IPR012935">
    <property type="entry name" value="NuBaID_N"/>
</dbReference>
<feature type="compositionally biased region" description="Polar residues" evidence="6">
    <location>
        <begin position="300"/>
        <end position="312"/>
    </location>
</feature>
<dbReference type="GO" id="GO:0008270">
    <property type="term" value="F:zinc ion binding"/>
    <property type="evidence" value="ECO:0007669"/>
    <property type="project" value="UniProtKB-KW"/>
</dbReference>
<feature type="compositionally biased region" description="Low complexity" evidence="6">
    <location>
        <begin position="668"/>
        <end position="686"/>
    </location>
</feature>
<evidence type="ECO:0000256" key="6">
    <source>
        <dbReference type="SAM" id="MobiDB-lite"/>
    </source>
</evidence>
<dbReference type="Pfam" id="PF07967">
    <property type="entry name" value="zf-C3HC"/>
    <property type="match status" value="1"/>
</dbReference>
<evidence type="ECO:0000256" key="1">
    <source>
        <dbReference type="ARBA" id="ARBA00004123"/>
    </source>
</evidence>
<evidence type="ECO:0000256" key="5">
    <source>
        <dbReference type="ARBA" id="ARBA00023242"/>
    </source>
</evidence>
<dbReference type="EMBL" id="KN822942">
    <property type="protein sequence ID" value="KIO34667.1"/>
    <property type="molecule type" value="Genomic_DNA"/>
</dbReference>
<feature type="domain" description="NuBaID C-terminal" evidence="8">
    <location>
        <begin position="415"/>
        <end position="482"/>
    </location>
</feature>
<dbReference type="AlphaFoldDB" id="A0A0C3MLU4"/>
<evidence type="ECO:0000313" key="10">
    <source>
        <dbReference type="Proteomes" id="UP000054248"/>
    </source>
</evidence>
<feature type="compositionally biased region" description="Polar residues" evidence="6">
    <location>
        <begin position="16"/>
        <end position="43"/>
    </location>
</feature>
<keyword evidence="3" id="KW-0863">Zinc-finger</keyword>
<feature type="region of interest" description="Disordered" evidence="6">
    <location>
        <begin position="661"/>
        <end position="709"/>
    </location>
</feature>
<dbReference type="InterPro" id="IPR013909">
    <property type="entry name" value="NuBaID_C"/>
</dbReference>
<feature type="compositionally biased region" description="Low complexity" evidence="6">
    <location>
        <begin position="694"/>
        <end position="709"/>
    </location>
</feature>
<feature type="region of interest" description="Disordered" evidence="6">
    <location>
        <begin position="359"/>
        <end position="403"/>
    </location>
</feature>
<protein>
    <recommendedName>
        <fullName evidence="11">C3HC-type domain-containing protein</fullName>
    </recommendedName>
</protein>
<feature type="region of interest" description="Disordered" evidence="6">
    <location>
        <begin position="284"/>
        <end position="321"/>
    </location>
</feature>
<proteinExistence type="predicted"/>
<gene>
    <name evidence="9" type="ORF">M407DRAFT_16633</name>
</gene>
<dbReference type="Proteomes" id="UP000054248">
    <property type="component" value="Unassembled WGS sequence"/>
</dbReference>
<evidence type="ECO:0008006" key="11">
    <source>
        <dbReference type="Google" id="ProtNLM"/>
    </source>
</evidence>
<evidence type="ECO:0000259" key="8">
    <source>
        <dbReference type="Pfam" id="PF08600"/>
    </source>
</evidence>
<evidence type="ECO:0000256" key="3">
    <source>
        <dbReference type="ARBA" id="ARBA00022771"/>
    </source>
</evidence>
<dbReference type="OrthoDB" id="2592092at2759"/>
<feature type="domain" description="C3HC-type" evidence="7">
    <location>
        <begin position="83"/>
        <end position="203"/>
    </location>
</feature>
<dbReference type="GO" id="GO:0005634">
    <property type="term" value="C:nucleus"/>
    <property type="evidence" value="ECO:0007669"/>
    <property type="project" value="UniProtKB-SubCell"/>
</dbReference>
<evidence type="ECO:0000256" key="2">
    <source>
        <dbReference type="ARBA" id="ARBA00022723"/>
    </source>
</evidence>
<feature type="region of interest" description="Disordered" evidence="6">
    <location>
        <begin position="231"/>
        <end position="252"/>
    </location>
</feature>
<name>A0A0C3MLU4_9AGAM</name>
<feature type="compositionally biased region" description="Polar residues" evidence="6">
    <location>
        <begin position="374"/>
        <end position="387"/>
    </location>
</feature>
<dbReference type="Pfam" id="PF08600">
    <property type="entry name" value="NuBaID_C"/>
    <property type="match status" value="1"/>
</dbReference>
<evidence type="ECO:0000259" key="7">
    <source>
        <dbReference type="Pfam" id="PF07967"/>
    </source>
</evidence>
<sequence>MSSRITKRKLDDAISNLDSAMASSSQDAPETSPSKRPNTSRTSSIYASLSKYKLFRSSTASKATTRTISSPYALASKPPYRPESSEDFLARLATFKITTYRDKPVEIDAVAAAKAGWTNDGKERLVCGYCSSSWVLASTAGMTSRDAANTLVEKQRVGLVSNHKDICPWKKAQCDDSVYRIPLKAPSALVKEIKSRADVLTPLVTGLHVKHPLTPKEVSSLTETVKLVAVTEEHKRSKTDDATDDPPPPQQMAELETVHSEQVAIPSETAIILALFGWDNAPYPSSPPSTSSSYPGSFSRGTTPLTSRATTPSPMPPTAGATTLRHAVSLSRASGQQFGSAARSDFRLSMPVQARGSSEFLPQYSSPPKPVSVRTISGGSTTLTESRLGSARRNASGGSTGSALEGVKEGCPINSVLHCQFCLRRVGLWSFKSEFATNESMISVAGQAPSVTDGETAPNTETFPVRSLDVIKEHRNYCPYVTRSTVVPVPVFSEPLPRAPLSRSASVGSGGSLRKSLSSSLSNALLSGGSVRSKPENNQPVEGWKALLTLVGRAGMGLRFRRTGTTAQTISAIKKDARRPSVGGRSANVSFAVPSEGDENAGGSPSQNSMEVDGPNARPIEGDMEVDESEDAHANGGVEKLVENVKKTKDGSRELLRYVKDLLRRGDPAPTTSRSFSSSPNPSRASICLPIRPRPSFASSRAGSPSSVH</sequence>
<keyword evidence="5" id="KW-0539">Nucleus</keyword>
<comment type="subcellular location">
    <subcellularLocation>
        <location evidence="1">Nucleus</location>
    </subcellularLocation>
</comment>
<dbReference type="PANTHER" id="PTHR15835:SF6">
    <property type="entry name" value="ZINC FINGER C3HC-TYPE PROTEIN 1"/>
    <property type="match status" value="1"/>
</dbReference>
<reference evidence="9 10" key="1">
    <citation type="submission" date="2014-04" db="EMBL/GenBank/DDBJ databases">
        <authorList>
            <consortium name="DOE Joint Genome Institute"/>
            <person name="Kuo A."/>
            <person name="Girlanda M."/>
            <person name="Perotto S."/>
            <person name="Kohler A."/>
            <person name="Nagy L.G."/>
            <person name="Floudas D."/>
            <person name="Copeland A."/>
            <person name="Barry K.W."/>
            <person name="Cichocki N."/>
            <person name="Veneault-Fourrey C."/>
            <person name="LaButti K."/>
            <person name="Lindquist E.A."/>
            <person name="Lipzen A."/>
            <person name="Lundell T."/>
            <person name="Morin E."/>
            <person name="Murat C."/>
            <person name="Sun H."/>
            <person name="Tunlid A."/>
            <person name="Henrissat B."/>
            <person name="Grigoriev I.V."/>
            <person name="Hibbett D.S."/>
            <person name="Martin F."/>
            <person name="Nordberg H.P."/>
            <person name="Cantor M.N."/>
            <person name="Hua S.X."/>
        </authorList>
    </citation>
    <scope>NUCLEOTIDE SEQUENCE [LARGE SCALE GENOMIC DNA]</scope>
    <source>
        <strain evidence="9 10">MUT 4182</strain>
    </source>
</reference>
<keyword evidence="10" id="KW-1185">Reference proteome</keyword>
<keyword evidence="4" id="KW-0862">Zinc</keyword>